<name>A0A8H3R1R1_9GLOM</name>
<dbReference type="EMBL" id="BLAL01000281">
    <property type="protein sequence ID" value="GES99592.1"/>
    <property type="molecule type" value="Genomic_DNA"/>
</dbReference>
<evidence type="ECO:0000313" key="2">
    <source>
        <dbReference type="Proteomes" id="UP000615446"/>
    </source>
</evidence>
<organism evidence="1 2">
    <name type="scientific">Rhizophagus clarus</name>
    <dbReference type="NCBI Taxonomy" id="94130"/>
    <lineage>
        <taxon>Eukaryota</taxon>
        <taxon>Fungi</taxon>
        <taxon>Fungi incertae sedis</taxon>
        <taxon>Mucoromycota</taxon>
        <taxon>Glomeromycotina</taxon>
        <taxon>Glomeromycetes</taxon>
        <taxon>Glomerales</taxon>
        <taxon>Glomeraceae</taxon>
        <taxon>Rhizophagus</taxon>
    </lineage>
</organism>
<dbReference type="AlphaFoldDB" id="A0A8H3R1R1"/>
<evidence type="ECO:0008006" key="3">
    <source>
        <dbReference type="Google" id="ProtNLM"/>
    </source>
</evidence>
<evidence type="ECO:0000313" key="1">
    <source>
        <dbReference type="EMBL" id="GES99592.1"/>
    </source>
</evidence>
<comment type="caution">
    <text evidence="1">The sequence shown here is derived from an EMBL/GenBank/DDBJ whole genome shotgun (WGS) entry which is preliminary data.</text>
</comment>
<dbReference type="Proteomes" id="UP000615446">
    <property type="component" value="Unassembled WGS sequence"/>
</dbReference>
<protein>
    <recommendedName>
        <fullName evidence="3">RPA-interacting protein N-terminal domain-containing protein</fullName>
    </recommendedName>
</protein>
<reference evidence="1" key="1">
    <citation type="submission" date="2019-10" db="EMBL/GenBank/DDBJ databases">
        <title>Conservation and host-specific expression of non-tandemly repeated heterogenous ribosome RNA gene in arbuscular mycorrhizal fungi.</title>
        <authorList>
            <person name="Maeda T."/>
            <person name="Kobayashi Y."/>
            <person name="Nakagawa T."/>
            <person name="Ezawa T."/>
            <person name="Yamaguchi K."/>
            <person name="Bino T."/>
            <person name="Nishimoto Y."/>
            <person name="Shigenobu S."/>
            <person name="Kawaguchi M."/>
        </authorList>
    </citation>
    <scope>NUCLEOTIDE SEQUENCE</scope>
    <source>
        <strain evidence="1">HR1</strain>
    </source>
</reference>
<accession>A0A8H3R1R1</accession>
<gene>
    <name evidence="1" type="ORF">RCL2_002608400</name>
</gene>
<sequence>MIRNSSKNCTSKTMEDRRKHRTFIKNKSKNLWRDNFKKQCLEQFKRSRETQVNQRRFGKENVISEEELLLQIIKNEWKSFLLNEEKFTGDFDADLAAVTEGELLQELKRESSICNSRSLEEEAEYVLQFEPEEIYQNELVQEDSDMFISDNIQNLEYSQGLYNTLTCSNCYQYNFSPVDGRLSVQDVMYTQRQISKVNGIGSE</sequence>
<proteinExistence type="predicted"/>
<dbReference type="OrthoDB" id="2317514at2759"/>